<dbReference type="InterPro" id="IPR027417">
    <property type="entry name" value="P-loop_NTPase"/>
</dbReference>
<feature type="compositionally biased region" description="Polar residues" evidence="1">
    <location>
        <begin position="703"/>
        <end position="715"/>
    </location>
</feature>
<dbReference type="SUPFAM" id="SSF52540">
    <property type="entry name" value="P-loop containing nucleoside triphosphate hydrolases"/>
    <property type="match status" value="1"/>
</dbReference>
<feature type="domain" description="KAP NTPase" evidence="2">
    <location>
        <begin position="24"/>
        <end position="304"/>
    </location>
</feature>
<feature type="region of interest" description="Disordered" evidence="1">
    <location>
        <begin position="694"/>
        <end position="715"/>
    </location>
</feature>
<dbReference type="InterPro" id="IPR011646">
    <property type="entry name" value="KAP_P-loop"/>
</dbReference>
<evidence type="ECO:0000313" key="4">
    <source>
        <dbReference type="Proteomes" id="UP001056079"/>
    </source>
</evidence>
<evidence type="ECO:0000259" key="2">
    <source>
        <dbReference type="Pfam" id="PF07693"/>
    </source>
</evidence>
<reference evidence="3" key="1">
    <citation type="submission" date="2021-08" db="EMBL/GenBank/DDBJ databases">
        <title>DNA methylation of m4C regulates biosynthesis of daptomycin in Streptomyces roseosporus L30.</title>
        <authorList>
            <person name="Fang J.-L."/>
        </authorList>
    </citation>
    <scope>NUCLEOTIDE SEQUENCE</scope>
    <source>
        <strain evidence="3">L30</strain>
    </source>
</reference>
<dbReference type="RefSeq" id="WP_048858591.1">
    <property type="nucleotide sequence ID" value="NZ_CP098609.1"/>
</dbReference>
<organism evidence="3 4">
    <name type="scientific">Streptomyces filamentosus</name>
    <name type="common">Streptomyces roseosporus</name>
    <dbReference type="NCBI Taxonomy" id="67294"/>
    <lineage>
        <taxon>Bacteria</taxon>
        <taxon>Bacillati</taxon>
        <taxon>Actinomycetota</taxon>
        <taxon>Actinomycetes</taxon>
        <taxon>Kitasatosporales</taxon>
        <taxon>Streptomycetaceae</taxon>
        <taxon>Streptomyces</taxon>
    </lineage>
</organism>
<protein>
    <submittedName>
        <fullName evidence="3">KAP family NTPase</fullName>
    </submittedName>
</protein>
<dbReference type="Pfam" id="PF07693">
    <property type="entry name" value="KAP_NTPase"/>
    <property type="match status" value="1"/>
</dbReference>
<dbReference type="EMBL" id="CP098609">
    <property type="protein sequence ID" value="USC45224.1"/>
    <property type="molecule type" value="Genomic_DNA"/>
</dbReference>
<accession>A0ABY4USG1</accession>
<gene>
    <name evidence="3" type="ORF">K7395_00040</name>
</gene>
<dbReference type="Proteomes" id="UP001056079">
    <property type="component" value="Chromosome"/>
</dbReference>
<keyword evidence="4" id="KW-1185">Reference proteome</keyword>
<evidence type="ECO:0000256" key="1">
    <source>
        <dbReference type="SAM" id="MobiDB-lite"/>
    </source>
</evidence>
<name>A0ABY4USG1_STRFL</name>
<evidence type="ECO:0000313" key="3">
    <source>
        <dbReference type="EMBL" id="USC45224.1"/>
    </source>
</evidence>
<dbReference type="Gene3D" id="3.40.50.300">
    <property type="entry name" value="P-loop containing nucleotide triphosphate hydrolases"/>
    <property type="match status" value="1"/>
</dbReference>
<sequence>MSDARFFNDEPFLDDEGSDLLGREQYARHTVELLGRVRAQTETGVLALIGPWGSGKSTVLGKVIRLLQQQDNSQDWLIAELNPWLYSDLESLTAALFSEIRAALPKEERWSEARQRIGGFGQAISPLGKLTALAGLDSESLIQAFSDRISGDTSASTAKRRAEDALRQVGQPVLVVMDDLDRLTPDELLLVFKLVRLVGHLPNVYYLISFDEQTLLDVLQRSDLVGDSESRAREFLEKIIQVRLDLPAFRERDAAAMSIRALNALLDSHSLSMTPSEEQRFSEAYFRHLQDRLQTPRAVKRYFGQADATLGPLAGNVDLVDFLIVTFLRTNEPGVYRLLGRHRAALTGTSIDTAQRHSTQQPGERAERWRRRLREAGVADEHIEGVLNLLALLFPTVQQDLGNGSDTKAAAQRRGIGSTDYFDRYMVFGIPDDDLPEAAFDQALTQLTADAPGEEAAELLLRLRDDTHRITRRIEQRRSAGIHLPATALLKAMADSYGQLTAEPEMMGLVNSGMSLQFLARDLLTDLPPEQRAPVLAAMAATPDGAFLAVRTLHRVTNSDNSDSEEVQTVEDWSLQARDAVTEQIALHLTPTTGRPAEELTESDTDLIWMWRHTHPVSLRPWLRQHLNNGWEPLPLLGKLLHPTSHSPRLIDESVLAGLDAMFGLDDLYTRLDPLLQAETDNSPADEHHADILQALREHRPATGQTSPPDSGTTT</sequence>
<proteinExistence type="predicted"/>